<keyword evidence="2" id="KW-1185">Reference proteome</keyword>
<proteinExistence type="predicted"/>
<accession>A0A4C1V5H9</accession>
<reference evidence="1 2" key="1">
    <citation type="journal article" date="2019" name="Commun. Biol.">
        <title>The bagworm genome reveals a unique fibroin gene that provides high tensile strength.</title>
        <authorList>
            <person name="Kono N."/>
            <person name="Nakamura H."/>
            <person name="Ohtoshi R."/>
            <person name="Tomita M."/>
            <person name="Numata K."/>
            <person name="Arakawa K."/>
        </authorList>
    </citation>
    <scope>NUCLEOTIDE SEQUENCE [LARGE SCALE GENOMIC DNA]</scope>
</reference>
<dbReference type="EMBL" id="BGZK01000283">
    <property type="protein sequence ID" value="GBP34041.1"/>
    <property type="molecule type" value="Genomic_DNA"/>
</dbReference>
<comment type="caution">
    <text evidence="1">The sequence shown here is derived from an EMBL/GenBank/DDBJ whole genome shotgun (WGS) entry which is preliminary data.</text>
</comment>
<dbReference type="Proteomes" id="UP000299102">
    <property type="component" value="Unassembled WGS sequence"/>
</dbReference>
<evidence type="ECO:0000313" key="2">
    <source>
        <dbReference type="Proteomes" id="UP000299102"/>
    </source>
</evidence>
<organism evidence="1 2">
    <name type="scientific">Eumeta variegata</name>
    <name type="common">Bagworm moth</name>
    <name type="synonym">Eumeta japonica</name>
    <dbReference type="NCBI Taxonomy" id="151549"/>
    <lineage>
        <taxon>Eukaryota</taxon>
        <taxon>Metazoa</taxon>
        <taxon>Ecdysozoa</taxon>
        <taxon>Arthropoda</taxon>
        <taxon>Hexapoda</taxon>
        <taxon>Insecta</taxon>
        <taxon>Pterygota</taxon>
        <taxon>Neoptera</taxon>
        <taxon>Endopterygota</taxon>
        <taxon>Lepidoptera</taxon>
        <taxon>Glossata</taxon>
        <taxon>Ditrysia</taxon>
        <taxon>Tineoidea</taxon>
        <taxon>Psychidae</taxon>
        <taxon>Oiketicinae</taxon>
        <taxon>Eumeta</taxon>
    </lineage>
</organism>
<name>A0A4C1V5H9_EUMVA</name>
<evidence type="ECO:0000313" key="1">
    <source>
        <dbReference type="EMBL" id="GBP34041.1"/>
    </source>
</evidence>
<protein>
    <submittedName>
        <fullName evidence="1">Uncharacterized protein</fullName>
    </submittedName>
</protein>
<dbReference type="AlphaFoldDB" id="A0A4C1V5H9"/>
<sequence>MVNRHSAPARLRRSRRRSELALFSLLHSIITTPPERSTRNHGRRKAKKARRAFVSFFSVTRRQARPYSTLPPPLIVTRKVNNKTACAKAYELRVVREREDNLAEQKKIAERMANRRAAVRPAALRVSHRESPTNIVACRARTVNNRQQEYFAGDDTFRAWHWQAVTASAVVLDSVSENSSGPVSFQSLQCPLHYPFDLHHPLPLPPYLISTLETGNALVTRLGLRVSVGGGDHLLSGDSARQRERLSGGPQFISKDLARYQLIGAISPAAPRITHAGPRPRNGGRDCYGEARSGACRESFNALVPDSAAV</sequence>
<gene>
    <name evidence="1" type="ORF">EVAR_94054_1</name>
</gene>